<evidence type="ECO:0000256" key="5">
    <source>
        <dbReference type="SAM" id="Phobius"/>
    </source>
</evidence>
<organism evidence="7 8">
    <name type="scientific">Gordonibacter urolithinfaciens</name>
    <dbReference type="NCBI Taxonomy" id="1335613"/>
    <lineage>
        <taxon>Bacteria</taxon>
        <taxon>Bacillati</taxon>
        <taxon>Actinomycetota</taxon>
        <taxon>Coriobacteriia</taxon>
        <taxon>Eggerthellales</taxon>
        <taxon>Eggerthellaceae</taxon>
        <taxon>Gordonibacter</taxon>
    </lineage>
</organism>
<feature type="transmembrane region" description="Helical" evidence="5">
    <location>
        <begin position="73"/>
        <end position="91"/>
    </location>
</feature>
<dbReference type="EMBL" id="WKZA01000001">
    <property type="protein sequence ID" value="MSA93530.1"/>
    <property type="molecule type" value="Genomic_DNA"/>
</dbReference>
<dbReference type="InterPro" id="IPR011701">
    <property type="entry name" value="MFS"/>
</dbReference>
<protein>
    <submittedName>
        <fullName evidence="7">MFS transporter</fullName>
    </submittedName>
</protein>
<dbReference type="InterPro" id="IPR036259">
    <property type="entry name" value="MFS_trans_sf"/>
</dbReference>
<keyword evidence="3 5" id="KW-1133">Transmembrane helix</keyword>
<reference evidence="7 8" key="1">
    <citation type="journal article" date="2019" name="Nat. Med.">
        <title>A library of human gut bacterial isolates paired with longitudinal multiomics data enables mechanistic microbiome research.</title>
        <authorList>
            <person name="Poyet M."/>
            <person name="Groussin M."/>
            <person name="Gibbons S.M."/>
            <person name="Avila-Pacheco J."/>
            <person name="Jiang X."/>
            <person name="Kearney S.M."/>
            <person name="Perrotta A.R."/>
            <person name="Berdy B."/>
            <person name="Zhao S."/>
            <person name="Lieberman T.D."/>
            <person name="Swanson P.K."/>
            <person name="Smith M."/>
            <person name="Roesemann S."/>
            <person name="Alexander J.E."/>
            <person name="Rich S.A."/>
            <person name="Livny J."/>
            <person name="Vlamakis H."/>
            <person name="Clish C."/>
            <person name="Bullock K."/>
            <person name="Deik A."/>
            <person name="Scott J."/>
            <person name="Pierce K.A."/>
            <person name="Xavier R.J."/>
            <person name="Alm E.J."/>
        </authorList>
    </citation>
    <scope>NUCLEOTIDE SEQUENCE [LARGE SCALE GENOMIC DNA]</scope>
    <source>
        <strain evidence="7 8">BIOML-A1</strain>
    </source>
</reference>
<comment type="subcellular location">
    <subcellularLocation>
        <location evidence="1">Cell membrane</location>
        <topology evidence="1">Multi-pass membrane protein</topology>
    </subcellularLocation>
</comment>
<feature type="domain" description="Major facilitator superfamily (MFS) profile" evidence="6">
    <location>
        <begin position="1"/>
        <end position="429"/>
    </location>
</feature>
<feature type="transmembrane region" description="Helical" evidence="5">
    <location>
        <begin position="42"/>
        <end position="61"/>
    </location>
</feature>
<dbReference type="InterPro" id="IPR050327">
    <property type="entry name" value="Proton-linked_MCT"/>
</dbReference>
<feature type="transmembrane region" description="Helical" evidence="5">
    <location>
        <begin position="244"/>
        <end position="265"/>
    </location>
</feature>
<keyword evidence="2 5" id="KW-0812">Transmembrane</keyword>
<dbReference type="PANTHER" id="PTHR11360">
    <property type="entry name" value="MONOCARBOXYLATE TRANSPORTER"/>
    <property type="match status" value="1"/>
</dbReference>
<name>A0A7K0I7P6_9ACTN</name>
<dbReference type="PROSITE" id="PS50850">
    <property type="entry name" value="MFS"/>
    <property type="match status" value="1"/>
</dbReference>
<feature type="transmembrane region" description="Helical" evidence="5">
    <location>
        <begin position="130"/>
        <end position="154"/>
    </location>
</feature>
<keyword evidence="4 5" id="KW-0472">Membrane</keyword>
<evidence type="ECO:0000256" key="2">
    <source>
        <dbReference type="ARBA" id="ARBA00022692"/>
    </source>
</evidence>
<dbReference type="RefSeq" id="WP_154269955.1">
    <property type="nucleotide sequence ID" value="NZ_DBEYPL010000111.1"/>
</dbReference>
<evidence type="ECO:0000256" key="3">
    <source>
        <dbReference type="ARBA" id="ARBA00022989"/>
    </source>
</evidence>
<accession>A0A7K0I7P6</accession>
<dbReference type="Pfam" id="PF07690">
    <property type="entry name" value="MFS_1"/>
    <property type="match status" value="1"/>
</dbReference>
<feature type="transmembrane region" description="Helical" evidence="5">
    <location>
        <begin position="307"/>
        <end position="327"/>
    </location>
</feature>
<feature type="transmembrane region" description="Helical" evidence="5">
    <location>
        <begin position="97"/>
        <end position="118"/>
    </location>
</feature>
<proteinExistence type="predicted"/>
<sequence length="441" mass="44767">MNHRMRYLAAGVLSLLFLGLIYSWSNFSSAIGQEFGWDRESMRLVFTLSIITFCFGGFFGAKLNERLSFRATLLVAAVLLAGGFAGTAAAVDAGGLPVLYVGYGVLCGAGCGIAYNTVIATVNAWFPDRVGFSSGALMMGFGIGGLVLGTAAAACIEVAGWRAVFVGLAVLIALVLVATTLVVRPRPQDRGAAAADGVRGGETVPVRLASGLVPAPDAGAPAPSRRASAAAAPRSEAPSMARSPLFWVYCLWATCAICAGLMIIGDAKSSALAVGLEAGFATLLVGLVSTTNGAARIVIGMLYDRKGLVAVMAAASLAALAGATALAGSFAPGMRVPGLFVAGALLVGFSYGCVPVIASAFARSLFGEQKYAGNLALANFNMASAAVLSSLAAGFARGAGGTENGDFAVYAAVVAIVVLALLGFAAFVRLLHRRARTDGRS</sequence>
<feature type="transmembrane region" description="Helical" evidence="5">
    <location>
        <begin position="339"/>
        <end position="362"/>
    </location>
</feature>
<dbReference type="GO" id="GO:0005886">
    <property type="term" value="C:plasma membrane"/>
    <property type="evidence" value="ECO:0007669"/>
    <property type="project" value="UniProtKB-SubCell"/>
</dbReference>
<dbReference type="Proteomes" id="UP000462865">
    <property type="component" value="Unassembled WGS sequence"/>
</dbReference>
<dbReference type="SUPFAM" id="SSF103473">
    <property type="entry name" value="MFS general substrate transporter"/>
    <property type="match status" value="1"/>
</dbReference>
<evidence type="ECO:0000256" key="1">
    <source>
        <dbReference type="ARBA" id="ARBA00004651"/>
    </source>
</evidence>
<dbReference type="PANTHER" id="PTHR11360:SF304">
    <property type="entry name" value="MFS DOMAIN-CONTAINING PROTEIN"/>
    <property type="match status" value="1"/>
</dbReference>
<dbReference type="GO" id="GO:0022857">
    <property type="term" value="F:transmembrane transporter activity"/>
    <property type="evidence" value="ECO:0007669"/>
    <property type="project" value="InterPro"/>
</dbReference>
<feature type="transmembrane region" description="Helical" evidence="5">
    <location>
        <begin position="374"/>
        <end position="395"/>
    </location>
</feature>
<dbReference type="AlphaFoldDB" id="A0A7K0I7P6"/>
<dbReference type="InterPro" id="IPR020846">
    <property type="entry name" value="MFS_dom"/>
</dbReference>
<evidence type="ECO:0000313" key="8">
    <source>
        <dbReference type="Proteomes" id="UP000462865"/>
    </source>
</evidence>
<evidence type="ECO:0000259" key="6">
    <source>
        <dbReference type="PROSITE" id="PS50850"/>
    </source>
</evidence>
<evidence type="ECO:0000256" key="4">
    <source>
        <dbReference type="ARBA" id="ARBA00023136"/>
    </source>
</evidence>
<feature type="transmembrane region" description="Helical" evidence="5">
    <location>
        <begin position="407"/>
        <end position="431"/>
    </location>
</feature>
<feature type="transmembrane region" description="Helical" evidence="5">
    <location>
        <begin position="271"/>
        <end position="295"/>
    </location>
</feature>
<dbReference type="Gene3D" id="1.20.1250.20">
    <property type="entry name" value="MFS general substrate transporter like domains"/>
    <property type="match status" value="2"/>
</dbReference>
<feature type="transmembrane region" description="Helical" evidence="5">
    <location>
        <begin position="160"/>
        <end position="183"/>
    </location>
</feature>
<evidence type="ECO:0000313" key="7">
    <source>
        <dbReference type="EMBL" id="MSA93530.1"/>
    </source>
</evidence>
<comment type="caution">
    <text evidence="7">The sequence shown here is derived from an EMBL/GenBank/DDBJ whole genome shotgun (WGS) entry which is preliminary data.</text>
</comment>
<gene>
    <name evidence="7" type="ORF">GKG38_00255</name>
</gene>